<reference evidence="7 8" key="1">
    <citation type="journal article" date="2022" name="Int. J. Syst. Evol. Microbiol.">
        <title>&lt;i&gt;Sideroxyarcus emersonii&lt;/i&gt; gen. nov. sp. nov., a neutrophilic, microaerobic iron- and thiosulfate-oxidizing bacterium isolated from iron-rich wetland sediment.</title>
        <authorList>
            <person name="Kato S."/>
            <person name="Itoh T."/>
            <person name="Iino T."/>
            <person name="Ohkuma M."/>
        </authorList>
    </citation>
    <scope>NUCLEOTIDE SEQUENCE [LARGE SCALE GENOMIC DNA]</scope>
    <source>
        <strain evidence="7 8">MIZ01</strain>
    </source>
</reference>
<organism evidence="7 8">
    <name type="scientific">Sideroxyarcus emersonii</name>
    <dbReference type="NCBI Taxonomy" id="2764705"/>
    <lineage>
        <taxon>Bacteria</taxon>
        <taxon>Pseudomonadati</taxon>
        <taxon>Pseudomonadota</taxon>
        <taxon>Betaproteobacteria</taxon>
        <taxon>Nitrosomonadales</taxon>
        <taxon>Gallionellaceae</taxon>
        <taxon>Sideroxyarcus</taxon>
    </lineage>
</organism>
<dbReference type="PROSITE" id="PS50885">
    <property type="entry name" value="HAMP"/>
    <property type="match status" value="1"/>
</dbReference>
<evidence type="ECO:0000256" key="2">
    <source>
        <dbReference type="ARBA" id="ARBA00029447"/>
    </source>
</evidence>
<evidence type="ECO:0000259" key="5">
    <source>
        <dbReference type="PROSITE" id="PS50111"/>
    </source>
</evidence>
<dbReference type="SMART" id="SM00283">
    <property type="entry name" value="MA"/>
    <property type="match status" value="1"/>
</dbReference>
<dbReference type="Pfam" id="PF00015">
    <property type="entry name" value="MCPsignal"/>
    <property type="match status" value="1"/>
</dbReference>
<keyword evidence="8" id="KW-1185">Reference proteome</keyword>
<dbReference type="KEGG" id="seme:MIZ01_1731"/>
<feature type="domain" description="Methyl-accepting transducer" evidence="5">
    <location>
        <begin position="109"/>
        <end position="345"/>
    </location>
</feature>
<dbReference type="AlphaFoldDB" id="A0AAN1XAW2"/>
<sequence>MSIKTKMLATVFSSQLIILILAMNLGSSIAGWSAGIGVALVSLAILVALIRSSLLAPLEKLRGAIQTVKMEGNLALRLTGSNGVADDTARTLNELLDNFQSIVGKVMFNSSQVASSALSLESMVGQLSAGSLAQQDAAEAAGQAIEEMIGNVQSIAENARRAADNARESCQLSSNGARVAQNAAGEIERVAQAFEDSASSINQLGERTQLINGIAAAIHDIADQTNLLALNAAIEAARAGEYGRGFAVVADEVRKLAERTSTATKEISAMIAGIQTETATTIGKVQSGTALAQGGAALARQAADALTQINRSSQSTLDESTSIAAAITEQTVASELVGKQMHHILAQAESNASVVGKMQEQATHLDHLAVNLKELDNVFKLGDAGLKGLETHGKVPAVVQAAARAIGDTLERAIAAKRISEADLFDDNYERIPDVEPPKYHTRFDKLTDELFPAIQEPLLQQHPEFVYAGAVDRNGYFPTHNKKFSAPITGDLKQDTLHSRTKRIFSDPVGKRCGSHNQPFLIQTYRRDTGEVVHDISAPIFVCGRQWGGFRIGYKA</sequence>
<dbReference type="Proteomes" id="UP001320326">
    <property type="component" value="Chromosome"/>
</dbReference>
<evidence type="ECO:0000259" key="6">
    <source>
        <dbReference type="PROSITE" id="PS50885"/>
    </source>
</evidence>
<feature type="transmembrane region" description="Helical" evidence="4">
    <location>
        <begin position="29"/>
        <end position="50"/>
    </location>
</feature>
<dbReference type="InterPro" id="IPR003660">
    <property type="entry name" value="HAMP_dom"/>
</dbReference>
<proteinExistence type="inferred from homology"/>
<name>A0AAN1XAW2_9PROT</name>
<evidence type="ECO:0000256" key="4">
    <source>
        <dbReference type="SAM" id="Phobius"/>
    </source>
</evidence>
<keyword evidence="4" id="KW-1133">Transmembrane helix</keyword>
<keyword evidence="4" id="KW-0472">Membrane</keyword>
<comment type="similarity">
    <text evidence="2">Belongs to the methyl-accepting chemotaxis (MCP) protein family.</text>
</comment>
<dbReference type="CDD" id="cd11386">
    <property type="entry name" value="MCP_signal"/>
    <property type="match status" value="1"/>
</dbReference>
<evidence type="ECO:0000313" key="8">
    <source>
        <dbReference type="Proteomes" id="UP001320326"/>
    </source>
</evidence>
<dbReference type="PROSITE" id="PS50111">
    <property type="entry name" value="CHEMOTAXIS_TRANSDUC_2"/>
    <property type="match status" value="1"/>
</dbReference>
<dbReference type="PANTHER" id="PTHR32089">
    <property type="entry name" value="METHYL-ACCEPTING CHEMOTAXIS PROTEIN MCPB"/>
    <property type="match status" value="1"/>
</dbReference>
<protein>
    <recommendedName>
        <fullName evidence="9">Methyl-accepting chemotaxis protein</fullName>
    </recommendedName>
</protein>
<feature type="domain" description="HAMP" evidence="6">
    <location>
        <begin position="52"/>
        <end position="104"/>
    </location>
</feature>
<dbReference type="PANTHER" id="PTHR32089:SF112">
    <property type="entry name" value="LYSOZYME-LIKE PROTEIN-RELATED"/>
    <property type="match status" value="1"/>
</dbReference>
<dbReference type="Gene3D" id="1.10.287.950">
    <property type="entry name" value="Methyl-accepting chemotaxis protein"/>
    <property type="match status" value="1"/>
</dbReference>
<keyword evidence="1 3" id="KW-0807">Transducer</keyword>
<dbReference type="RefSeq" id="WP_237246489.1">
    <property type="nucleotide sequence ID" value="NZ_AP023423.1"/>
</dbReference>
<dbReference type="GO" id="GO:0016020">
    <property type="term" value="C:membrane"/>
    <property type="evidence" value="ECO:0007669"/>
    <property type="project" value="InterPro"/>
</dbReference>
<dbReference type="SUPFAM" id="SSF58104">
    <property type="entry name" value="Methyl-accepting chemotaxis protein (MCP) signaling domain"/>
    <property type="match status" value="1"/>
</dbReference>
<gene>
    <name evidence="7" type="ORF">MIZ01_1731</name>
</gene>
<keyword evidence="4" id="KW-0812">Transmembrane</keyword>
<dbReference type="GO" id="GO:0007165">
    <property type="term" value="P:signal transduction"/>
    <property type="evidence" value="ECO:0007669"/>
    <property type="project" value="UniProtKB-KW"/>
</dbReference>
<dbReference type="EMBL" id="AP023423">
    <property type="protein sequence ID" value="BCK87934.1"/>
    <property type="molecule type" value="Genomic_DNA"/>
</dbReference>
<dbReference type="InterPro" id="IPR004089">
    <property type="entry name" value="MCPsignal_dom"/>
</dbReference>
<evidence type="ECO:0000256" key="1">
    <source>
        <dbReference type="ARBA" id="ARBA00023224"/>
    </source>
</evidence>
<evidence type="ECO:0008006" key="9">
    <source>
        <dbReference type="Google" id="ProtNLM"/>
    </source>
</evidence>
<accession>A0AAN1XAW2</accession>
<evidence type="ECO:0000313" key="7">
    <source>
        <dbReference type="EMBL" id="BCK87934.1"/>
    </source>
</evidence>
<evidence type="ECO:0000256" key="3">
    <source>
        <dbReference type="PROSITE-ProRule" id="PRU00284"/>
    </source>
</evidence>